<evidence type="ECO:0000256" key="1">
    <source>
        <dbReference type="SAM" id="Phobius"/>
    </source>
</evidence>
<dbReference type="AlphaFoldDB" id="A0A5N1IVB0"/>
<evidence type="ECO:0000313" key="2">
    <source>
        <dbReference type="EMBL" id="KAA9331920.1"/>
    </source>
</evidence>
<feature type="transmembrane region" description="Helical" evidence="1">
    <location>
        <begin position="92"/>
        <end position="114"/>
    </location>
</feature>
<feature type="transmembrane region" description="Helical" evidence="1">
    <location>
        <begin position="126"/>
        <end position="144"/>
    </location>
</feature>
<reference evidence="2 3" key="1">
    <citation type="submission" date="2019-09" db="EMBL/GenBank/DDBJ databases">
        <title>Genome sequence of Adhaeribacter sp. M2.</title>
        <authorList>
            <person name="Srinivasan S."/>
        </authorList>
    </citation>
    <scope>NUCLEOTIDE SEQUENCE [LARGE SCALE GENOMIC DNA]</scope>
    <source>
        <strain evidence="2 3">M2</strain>
    </source>
</reference>
<evidence type="ECO:0000313" key="3">
    <source>
        <dbReference type="Proteomes" id="UP000326570"/>
    </source>
</evidence>
<comment type="caution">
    <text evidence="2">The sequence shown here is derived from an EMBL/GenBank/DDBJ whole genome shotgun (WGS) entry which is preliminary data.</text>
</comment>
<dbReference type="Proteomes" id="UP000326570">
    <property type="component" value="Unassembled WGS sequence"/>
</dbReference>
<organism evidence="2 3">
    <name type="scientific">Adhaeribacter soli</name>
    <dbReference type="NCBI Taxonomy" id="2607655"/>
    <lineage>
        <taxon>Bacteria</taxon>
        <taxon>Pseudomonadati</taxon>
        <taxon>Bacteroidota</taxon>
        <taxon>Cytophagia</taxon>
        <taxon>Cytophagales</taxon>
        <taxon>Hymenobacteraceae</taxon>
        <taxon>Adhaeribacter</taxon>
    </lineage>
</organism>
<feature type="transmembrane region" description="Helical" evidence="1">
    <location>
        <begin position="33"/>
        <end position="55"/>
    </location>
</feature>
<feature type="transmembrane region" description="Helical" evidence="1">
    <location>
        <begin position="61"/>
        <end position="80"/>
    </location>
</feature>
<name>A0A5N1IVB0_9BACT</name>
<proteinExistence type="predicted"/>
<gene>
    <name evidence="2" type="ORF">F0P94_14065</name>
</gene>
<protein>
    <submittedName>
        <fullName evidence="2">Uncharacterized protein</fullName>
    </submittedName>
</protein>
<keyword evidence="1" id="KW-0472">Membrane</keyword>
<feature type="transmembrane region" description="Helical" evidence="1">
    <location>
        <begin position="156"/>
        <end position="175"/>
    </location>
</feature>
<accession>A0A5N1IVB0</accession>
<keyword evidence="1" id="KW-1133">Transmembrane helix</keyword>
<feature type="transmembrane region" description="Helical" evidence="1">
    <location>
        <begin position="195"/>
        <end position="217"/>
    </location>
</feature>
<dbReference type="EMBL" id="VTWT01000007">
    <property type="protein sequence ID" value="KAA9331920.1"/>
    <property type="molecule type" value="Genomic_DNA"/>
</dbReference>
<keyword evidence="3" id="KW-1185">Reference proteome</keyword>
<keyword evidence="1" id="KW-0812">Transmembrane</keyword>
<dbReference type="RefSeq" id="WP_150904529.1">
    <property type="nucleotide sequence ID" value="NZ_VTWT01000007.1"/>
</dbReference>
<sequence>MKNLPFYIPASFILTTGLTICFFYRATNRSKAVLIFALLLLSVQMVVALTGFFMVTTTSPPRLILLAPPVGLIIIALFLSAKGKRFLDSLDLKFLTLLHVVRLPVELVLYWLFLHKAVPELMTFEGRNFDLFSGLTAPLVYYLGFVKKKLSPNILLLWNLVCLALLFNIVINAILSAPTPFQQFAFDQPNIAILYFPFIWLPGFIVPVVLLAHLATIRRLVSISGEKKFL</sequence>
<feature type="transmembrane region" description="Helical" evidence="1">
    <location>
        <begin position="6"/>
        <end position="26"/>
    </location>
</feature>